<gene>
    <name evidence="1" type="ORF">FOY51_14315</name>
</gene>
<dbReference type="EMBL" id="VLNY01000006">
    <property type="protein sequence ID" value="KAA0022169.1"/>
    <property type="molecule type" value="Genomic_DNA"/>
</dbReference>
<dbReference type="OrthoDB" id="121143at2"/>
<reference evidence="1 2" key="1">
    <citation type="submission" date="2019-07" db="EMBL/GenBank/DDBJ databases">
        <title>Rhodococcus cavernicolus sp. nov., isolated from a cave.</title>
        <authorList>
            <person name="Lee S.D."/>
        </authorList>
    </citation>
    <scope>NUCLEOTIDE SEQUENCE [LARGE SCALE GENOMIC DNA]</scope>
    <source>
        <strain evidence="1 2">C1-24</strain>
    </source>
</reference>
<evidence type="ECO:0008006" key="3">
    <source>
        <dbReference type="Google" id="ProtNLM"/>
    </source>
</evidence>
<keyword evidence="2" id="KW-1185">Reference proteome</keyword>
<protein>
    <recommendedName>
        <fullName evidence="3">ASCH domain-containing protein</fullName>
    </recommendedName>
</protein>
<name>A0A5A7SA50_9NOCA</name>
<proteinExistence type="predicted"/>
<comment type="caution">
    <text evidence="1">The sequence shown here is derived from an EMBL/GenBank/DDBJ whole genome shotgun (WGS) entry which is preliminary data.</text>
</comment>
<organism evidence="1 2">
    <name type="scientific">Antrihabitans cavernicola</name>
    <dbReference type="NCBI Taxonomy" id="2495913"/>
    <lineage>
        <taxon>Bacteria</taxon>
        <taxon>Bacillati</taxon>
        <taxon>Actinomycetota</taxon>
        <taxon>Actinomycetes</taxon>
        <taxon>Mycobacteriales</taxon>
        <taxon>Nocardiaceae</taxon>
        <taxon>Antrihabitans</taxon>
    </lineage>
</organism>
<sequence length="189" mass="21138">MLFTPAAIEGIEAGTITLAFRRWEQVRVKPGSRIRSSRGVVEIVSIAKVKKISEADARKAGFDTAPKLLALVDKKSRGGDLYKVGVRFGGEDPRKTLRASADLSDDDFQQIRKRLDRMDAKITWTRAVLRLIGERPEVVSTELAAEVGMERPDFKLRVRRLKELGLTESLEVGYRLSPRGRAFLDADAE</sequence>
<dbReference type="SUPFAM" id="SSF46785">
    <property type="entry name" value="Winged helix' DNA-binding domain"/>
    <property type="match status" value="1"/>
</dbReference>
<dbReference type="Proteomes" id="UP000322244">
    <property type="component" value="Unassembled WGS sequence"/>
</dbReference>
<evidence type="ECO:0000313" key="1">
    <source>
        <dbReference type="EMBL" id="KAA0022169.1"/>
    </source>
</evidence>
<evidence type="ECO:0000313" key="2">
    <source>
        <dbReference type="Proteomes" id="UP000322244"/>
    </source>
</evidence>
<dbReference type="InterPro" id="IPR036390">
    <property type="entry name" value="WH_DNA-bd_sf"/>
</dbReference>
<dbReference type="AlphaFoldDB" id="A0A5A7SA50"/>
<accession>A0A5A7SA50</accession>